<dbReference type="SUPFAM" id="SSF48371">
    <property type="entry name" value="ARM repeat"/>
    <property type="match status" value="1"/>
</dbReference>
<dbReference type="PANTHER" id="PTHR47766:SF1">
    <property type="entry name" value="PROTEIN EFR3"/>
    <property type="match status" value="1"/>
</dbReference>
<dbReference type="Proteomes" id="UP000093000">
    <property type="component" value="Unassembled WGS sequence"/>
</dbReference>
<dbReference type="InterPro" id="IPR016024">
    <property type="entry name" value="ARM-type_fold"/>
</dbReference>
<dbReference type="InParanoid" id="A0A1C7N3J8"/>
<dbReference type="OrthoDB" id="19232at2759"/>
<dbReference type="InterPro" id="IPR049150">
    <property type="entry name" value="EFR3_HEAT-like_rpt"/>
</dbReference>
<gene>
    <name evidence="2" type="primary">EFR3_1</name>
    <name evidence="2" type="ORF">A0J61_08383</name>
</gene>
<dbReference type="InterPro" id="IPR039786">
    <property type="entry name" value="EFR3"/>
</dbReference>
<dbReference type="GO" id="GO:0072659">
    <property type="term" value="P:protein localization to plasma membrane"/>
    <property type="evidence" value="ECO:0007669"/>
    <property type="project" value="InterPro"/>
</dbReference>
<reference evidence="2 3" key="1">
    <citation type="submission" date="2016-03" db="EMBL/GenBank/DDBJ databases">
        <title>Choanephora cucurbitarum.</title>
        <authorList>
            <person name="Min B."/>
            <person name="Park H."/>
            <person name="Park J.-H."/>
            <person name="Shin H.-D."/>
            <person name="Choi I.-G."/>
        </authorList>
    </citation>
    <scope>NUCLEOTIDE SEQUENCE [LARGE SCALE GENOMIC DNA]</scope>
    <source>
        <strain evidence="2 3">KUS-F28377</strain>
    </source>
</reference>
<organism evidence="2 3">
    <name type="scientific">Choanephora cucurbitarum</name>
    <dbReference type="NCBI Taxonomy" id="101091"/>
    <lineage>
        <taxon>Eukaryota</taxon>
        <taxon>Fungi</taxon>
        <taxon>Fungi incertae sedis</taxon>
        <taxon>Mucoromycota</taxon>
        <taxon>Mucoromycotina</taxon>
        <taxon>Mucoromycetes</taxon>
        <taxon>Mucorales</taxon>
        <taxon>Mucorineae</taxon>
        <taxon>Choanephoraceae</taxon>
        <taxon>Choanephoroideae</taxon>
        <taxon>Choanephora</taxon>
    </lineage>
</organism>
<protein>
    <submittedName>
        <fullName evidence="2">Protein EFR3</fullName>
    </submittedName>
</protein>
<dbReference type="STRING" id="101091.A0A1C7N3J8"/>
<proteinExistence type="inferred from homology"/>
<dbReference type="PANTHER" id="PTHR47766">
    <property type="entry name" value="PROTEIN EFR3"/>
    <property type="match status" value="1"/>
</dbReference>
<sequence>MFSNSYTKHATLINNCYPEKEGEKGPRSSELSYLVFYASSRPVKLTKVGLFLEKKVERDVAKGRKQNNQVSLEILKSLVEACHRDLNLFSKYVVKIIDMILETRDIEVVDLACQVFIMFTSYHDGSTLGVDAEFTRDYEELLKKMAVFCAFENQDETLRLQMRYIGQRALQAAVTSTAFQASNFKAQLDLILTPLIITLSNSKCPADTLAQNEDIDIRQSAIDHETSNAHTVEILAAKTSVILFSKINGVAVKLALGPLFEFMDTYEKWWPNTFAVAMMKLALESLQPQYRYLLVSEVLQQLETVKSSMDEKMLEKHASLVSILKAVLNADIPLVGISVLEVLNSLFIHLMKSVQDFKTFQEQQDTMAYAIQQGLCHSIGGLATQTYYLNQLNDITGYLIAKLKVGNTMATQDSLPMKVYRHVVLRCLDLVVSSCTDEPTENELDHAVTVYSNSVTLDIWTPALGLLTDQASETRVDFASILIHYLELTSENEVVLEPYPKHMLNQHSDVVFVNTLHQSIVDWIQLSNLSKNDVLAIRDILSALIRKFGADETIKAVPLMFKIQDLVEQETVALSGSERAVAVAALLVEWLWIIAQKYHIDSLIDYADTIKQKRIQSNQYPTFFLEQERSFDPLDTAESTLMDTWVDRKDVIRMLSKDGPLRDEDDVEGTELESKLMLDWGTETQEKLDRTFRIRTSRNLSDLKAKLATPWTRLDINRDEQDKKQTIGVENLKDALLGQQTEIHVNKNVTNHTQDMTLLLQSLSLDTRLTKNCTLYHTVDHVFAERTQRQLVVSDIWNCLPGIEGINSTMVAYRNESEVVFHNNKENDINSFLENFFDANGAFLVYKTSCCGQKNMLTSAQITFVQHILEDIKASAVDILKNASPAAIPTMNLITSGVLSTANQIKNCLTN</sequence>
<dbReference type="EMBL" id="LUGH01000639">
    <property type="protein sequence ID" value="OBZ83568.1"/>
    <property type="molecule type" value="Genomic_DNA"/>
</dbReference>
<evidence type="ECO:0000256" key="1">
    <source>
        <dbReference type="ARBA" id="ARBA00010216"/>
    </source>
</evidence>
<keyword evidence="3" id="KW-1185">Reference proteome</keyword>
<dbReference type="Pfam" id="PF21072">
    <property type="entry name" value="EFR3"/>
    <property type="match status" value="1"/>
</dbReference>
<name>A0A1C7N3J8_9FUNG</name>
<comment type="caution">
    <text evidence="2">The sequence shown here is derived from an EMBL/GenBank/DDBJ whole genome shotgun (WGS) entry which is preliminary data.</text>
</comment>
<dbReference type="FunCoup" id="A0A1C7N3J8">
    <property type="interactions" value="1"/>
</dbReference>
<accession>A0A1C7N3J8</accession>
<dbReference type="AlphaFoldDB" id="A0A1C7N3J8"/>
<evidence type="ECO:0000313" key="3">
    <source>
        <dbReference type="Proteomes" id="UP000093000"/>
    </source>
</evidence>
<comment type="similarity">
    <text evidence="1">Belongs to the EFR3 family.</text>
</comment>
<evidence type="ECO:0000313" key="2">
    <source>
        <dbReference type="EMBL" id="OBZ83568.1"/>
    </source>
</evidence>